<evidence type="ECO:0000256" key="1">
    <source>
        <dbReference type="ARBA" id="ARBA00022490"/>
    </source>
</evidence>
<keyword evidence="3 5" id="KW-0378">Hydrolase</keyword>
<dbReference type="Gene3D" id="3.40.50.2300">
    <property type="match status" value="1"/>
</dbReference>
<evidence type="ECO:0000313" key="11">
    <source>
        <dbReference type="Proteomes" id="UP000315403"/>
    </source>
</evidence>
<dbReference type="SUPFAM" id="SSF52738">
    <property type="entry name" value="Methylesterase CheB, C-terminal domain"/>
    <property type="match status" value="1"/>
</dbReference>
<dbReference type="RefSeq" id="WP_142088643.1">
    <property type="nucleotide sequence ID" value="NZ_SZUV01000001.1"/>
</dbReference>
<feature type="active site" evidence="5 6">
    <location>
        <position position="296"/>
    </location>
</feature>
<dbReference type="AlphaFoldDB" id="A0A543Q7Y1"/>
<reference evidence="10 11" key="1">
    <citation type="submission" date="2019-03" db="EMBL/GenBank/DDBJ databases">
        <title>New insights into Acidothiobacillus thiooxidans sulfur metabolism through coupled gene expression, solution geochemistry, microscopy and spectroscopy analyses.</title>
        <authorList>
            <person name="Camacho D."/>
            <person name="Frazao R."/>
            <person name="Fouillen A."/>
            <person name="Nanci A."/>
            <person name="Lang B.F."/>
            <person name="Apte S.C."/>
            <person name="Baron C."/>
            <person name="Warren L.A."/>
        </authorList>
    </citation>
    <scope>NUCLEOTIDE SEQUENCE [LARGE SCALE GENOMIC DNA]</scope>
    <source>
        <strain evidence="10 11">ATCC 19377</strain>
    </source>
</reference>
<dbReference type="Pfam" id="PF00072">
    <property type="entry name" value="Response_reg"/>
    <property type="match status" value="1"/>
</dbReference>
<keyword evidence="2 5" id="KW-0145">Chemotaxis</keyword>
<dbReference type="PANTHER" id="PTHR42872">
    <property type="entry name" value="PROTEIN-GLUTAMATE METHYLESTERASE/PROTEIN-GLUTAMINE GLUTAMINASE"/>
    <property type="match status" value="1"/>
</dbReference>
<evidence type="ECO:0000256" key="5">
    <source>
        <dbReference type="HAMAP-Rule" id="MF_00099"/>
    </source>
</evidence>
<dbReference type="PROSITE" id="PS50122">
    <property type="entry name" value="CHEB"/>
    <property type="match status" value="1"/>
</dbReference>
<comment type="caution">
    <text evidence="10">The sequence shown here is derived from an EMBL/GenBank/DDBJ whole genome shotgun (WGS) entry which is preliminary data.</text>
</comment>
<dbReference type="CDD" id="cd17541">
    <property type="entry name" value="REC_CheB-like"/>
    <property type="match status" value="1"/>
</dbReference>
<comment type="subcellular location">
    <subcellularLocation>
        <location evidence="5">Cytoplasm</location>
    </subcellularLocation>
</comment>
<dbReference type="GO" id="GO:0000156">
    <property type="term" value="F:phosphorelay response regulator activity"/>
    <property type="evidence" value="ECO:0007669"/>
    <property type="project" value="InterPro"/>
</dbReference>
<comment type="catalytic activity">
    <reaction evidence="5">
        <text>L-glutaminyl-[protein] + H2O = L-glutamyl-[protein] + NH4(+)</text>
        <dbReference type="Rhea" id="RHEA:16441"/>
        <dbReference type="Rhea" id="RHEA-COMP:10207"/>
        <dbReference type="Rhea" id="RHEA-COMP:10208"/>
        <dbReference type="ChEBI" id="CHEBI:15377"/>
        <dbReference type="ChEBI" id="CHEBI:28938"/>
        <dbReference type="ChEBI" id="CHEBI:29973"/>
        <dbReference type="ChEBI" id="CHEBI:30011"/>
        <dbReference type="EC" id="3.5.1.44"/>
    </reaction>
</comment>
<dbReference type="InterPro" id="IPR008248">
    <property type="entry name" value="CheB-like"/>
</dbReference>
<organism evidence="10 11">
    <name type="scientific">Acidithiobacillus thiooxidans ATCC 19377</name>
    <dbReference type="NCBI Taxonomy" id="637390"/>
    <lineage>
        <taxon>Bacteria</taxon>
        <taxon>Pseudomonadati</taxon>
        <taxon>Pseudomonadota</taxon>
        <taxon>Acidithiobacillia</taxon>
        <taxon>Acidithiobacillales</taxon>
        <taxon>Acidithiobacillaceae</taxon>
        <taxon>Acidithiobacillus</taxon>
    </lineage>
</organism>
<dbReference type="PROSITE" id="PS50110">
    <property type="entry name" value="RESPONSE_REGULATORY"/>
    <property type="match status" value="1"/>
</dbReference>
<feature type="domain" description="Response regulatory" evidence="8">
    <location>
        <begin position="6"/>
        <end position="123"/>
    </location>
</feature>
<dbReference type="InterPro" id="IPR011006">
    <property type="entry name" value="CheY-like_superfamily"/>
</dbReference>
<dbReference type="Pfam" id="PF01339">
    <property type="entry name" value="CheB_methylest"/>
    <property type="match status" value="1"/>
</dbReference>
<evidence type="ECO:0000259" key="8">
    <source>
        <dbReference type="PROSITE" id="PS50110"/>
    </source>
</evidence>
<evidence type="ECO:0000313" key="10">
    <source>
        <dbReference type="EMBL" id="TQN52438.1"/>
    </source>
</evidence>
<dbReference type="SUPFAM" id="SSF52172">
    <property type="entry name" value="CheY-like"/>
    <property type="match status" value="1"/>
</dbReference>
<dbReference type="PIRSF" id="PIRSF000876">
    <property type="entry name" value="RR_chemtxs_CheB"/>
    <property type="match status" value="1"/>
</dbReference>
<accession>A0A543Q7Y1</accession>
<dbReference type="CDD" id="cd16432">
    <property type="entry name" value="CheB_Rec"/>
    <property type="match status" value="1"/>
</dbReference>
<comment type="similarity">
    <text evidence="5">Belongs to the CheB family.</text>
</comment>
<dbReference type="PANTHER" id="PTHR42872:SF6">
    <property type="entry name" value="PROTEIN-GLUTAMATE METHYLESTERASE_PROTEIN-GLUTAMINE GLUTAMINASE"/>
    <property type="match status" value="1"/>
</dbReference>
<comment type="catalytic activity">
    <reaction evidence="4 5">
        <text>[protein]-L-glutamate 5-O-methyl ester + H2O = L-glutamyl-[protein] + methanol + H(+)</text>
        <dbReference type="Rhea" id="RHEA:23236"/>
        <dbReference type="Rhea" id="RHEA-COMP:10208"/>
        <dbReference type="Rhea" id="RHEA-COMP:10311"/>
        <dbReference type="ChEBI" id="CHEBI:15377"/>
        <dbReference type="ChEBI" id="CHEBI:15378"/>
        <dbReference type="ChEBI" id="CHEBI:17790"/>
        <dbReference type="ChEBI" id="CHEBI:29973"/>
        <dbReference type="ChEBI" id="CHEBI:82795"/>
        <dbReference type="EC" id="3.1.1.61"/>
    </reaction>
</comment>
<dbReference type="GO" id="GO:0006935">
    <property type="term" value="P:chemotaxis"/>
    <property type="evidence" value="ECO:0007669"/>
    <property type="project" value="UniProtKB-UniRule"/>
</dbReference>
<dbReference type="GO" id="GO:0008984">
    <property type="term" value="F:protein-glutamate methylesterase activity"/>
    <property type="evidence" value="ECO:0007669"/>
    <property type="project" value="UniProtKB-UniRule"/>
</dbReference>
<evidence type="ECO:0000256" key="4">
    <source>
        <dbReference type="ARBA" id="ARBA00048267"/>
    </source>
</evidence>
<evidence type="ECO:0000256" key="7">
    <source>
        <dbReference type="PROSITE-ProRule" id="PRU00169"/>
    </source>
</evidence>
<sequence length="355" mass="38217">MTKKIQVFIVDDSAVVRQVLQAALSQDPDIAILATAQDPLFAWDRMQRQWPDVVILDIEMPRMDGVTFLRKIMQEHPLPVIICSSLAETGAQITLDALAAGAVQIIQKPQTGLKDFLQKDAPEIIRAVKAAARANLRNMRPQRLASLETTIAAPVSADLLLQKSTEKVIAVGTSTGGTQALEVLLRALPVTVPGIVVVQHMPEKFTAAFAARLNTISALEVREARDGDRVLPGRALIAPGGKHMRLIRSGAQFAVQVFDGPLVKHHRPSVDVLFRSVAQVAGRNAWGVIMTGMGDDGAQGLLEMHQAGARTIAQDESSCVVFGMPKEAIKLGGVDEVVALTHIASRLPRSIEGAR</sequence>
<evidence type="ECO:0000259" key="9">
    <source>
        <dbReference type="PROSITE" id="PS50122"/>
    </source>
</evidence>
<dbReference type="HAMAP" id="MF_00099">
    <property type="entry name" value="CheB_chemtxs"/>
    <property type="match status" value="1"/>
</dbReference>
<dbReference type="GO" id="GO:0050568">
    <property type="term" value="F:protein-glutamine glutaminase activity"/>
    <property type="evidence" value="ECO:0007669"/>
    <property type="project" value="UniProtKB-UniRule"/>
</dbReference>
<feature type="active site" evidence="5 6">
    <location>
        <position position="174"/>
    </location>
</feature>
<protein>
    <recommendedName>
        <fullName evidence="5">Protein-glutamate methylesterase/protein-glutamine glutaminase</fullName>
        <ecNumber evidence="5">3.1.1.61</ecNumber>
        <ecNumber evidence="5">3.5.1.44</ecNumber>
    </recommendedName>
</protein>
<proteinExistence type="inferred from homology"/>
<dbReference type="EMBL" id="SZUV01000001">
    <property type="protein sequence ID" value="TQN52438.1"/>
    <property type="molecule type" value="Genomic_DNA"/>
</dbReference>
<evidence type="ECO:0000256" key="3">
    <source>
        <dbReference type="ARBA" id="ARBA00022801"/>
    </source>
</evidence>
<dbReference type="NCBIfam" id="NF001965">
    <property type="entry name" value="PRK00742.1"/>
    <property type="match status" value="1"/>
</dbReference>
<feature type="active site" evidence="5 6">
    <location>
        <position position="200"/>
    </location>
</feature>
<dbReference type="InterPro" id="IPR000673">
    <property type="entry name" value="Sig_transdc_resp-reg_Me-estase"/>
</dbReference>
<dbReference type="InterPro" id="IPR001789">
    <property type="entry name" value="Sig_transdc_resp-reg_receiver"/>
</dbReference>
<gene>
    <name evidence="10" type="primary">cheB2</name>
    <name evidence="5" type="synonym">cheB</name>
    <name evidence="10" type="ORF">DLNHIDIE_02329</name>
</gene>
<comment type="function">
    <text evidence="5">Involved in chemotaxis. Part of a chemotaxis signal transduction system that modulates chemotaxis in response to various stimuli. Catalyzes the demethylation of specific methylglutamate residues introduced into the chemoreceptors (methyl-accepting chemotaxis proteins or MCP) by CheR. Also mediates the irreversible deamidation of specific glutamine residues to glutamic acid.</text>
</comment>
<feature type="domain" description="CheB-type methylesterase" evidence="9">
    <location>
        <begin position="162"/>
        <end position="354"/>
    </location>
</feature>
<evidence type="ECO:0000256" key="2">
    <source>
        <dbReference type="ARBA" id="ARBA00022500"/>
    </source>
</evidence>
<dbReference type="NCBIfam" id="NF009206">
    <property type="entry name" value="PRK12555.1"/>
    <property type="match status" value="1"/>
</dbReference>
<dbReference type="Proteomes" id="UP000315403">
    <property type="component" value="Unassembled WGS sequence"/>
</dbReference>
<comment type="PTM">
    <text evidence="5">Phosphorylated by CheA. Phosphorylation of the N-terminal regulatory domain activates the methylesterase activity.</text>
</comment>
<evidence type="ECO:0000256" key="6">
    <source>
        <dbReference type="PROSITE-ProRule" id="PRU00050"/>
    </source>
</evidence>
<comment type="domain">
    <text evidence="5">Contains a C-terminal catalytic domain, and an N-terminal region which modulates catalytic activity.</text>
</comment>
<keyword evidence="5 7" id="KW-0597">Phosphoprotein</keyword>
<dbReference type="InterPro" id="IPR035909">
    <property type="entry name" value="CheB_C"/>
</dbReference>
<feature type="modified residue" description="4-aspartylphosphate" evidence="5 7">
    <location>
        <position position="57"/>
    </location>
</feature>
<dbReference type="EC" id="3.5.1.44" evidence="5"/>
<keyword evidence="1 5" id="KW-0963">Cytoplasm</keyword>
<dbReference type="EC" id="3.1.1.61" evidence="5"/>
<dbReference type="GO" id="GO:0005737">
    <property type="term" value="C:cytoplasm"/>
    <property type="evidence" value="ECO:0007669"/>
    <property type="project" value="UniProtKB-SubCell"/>
</dbReference>
<dbReference type="Gene3D" id="3.40.50.180">
    <property type="entry name" value="Methylesterase CheB, C-terminal domain"/>
    <property type="match status" value="1"/>
</dbReference>
<name>A0A543Q7Y1_ACITH</name>
<dbReference type="SMART" id="SM00448">
    <property type="entry name" value="REC"/>
    <property type="match status" value="1"/>
</dbReference>